<evidence type="ECO:0000259" key="1">
    <source>
        <dbReference type="Pfam" id="PF22557"/>
    </source>
</evidence>
<organism evidence="2 3">
    <name type="scientific">Spirosoma telluris</name>
    <dbReference type="NCBI Taxonomy" id="2183553"/>
    <lineage>
        <taxon>Bacteria</taxon>
        <taxon>Pseudomonadati</taxon>
        <taxon>Bacteroidota</taxon>
        <taxon>Cytophagia</taxon>
        <taxon>Cytophagales</taxon>
        <taxon>Cytophagaceae</taxon>
        <taxon>Spirosoma</taxon>
    </lineage>
</organism>
<comment type="caution">
    <text evidence="2">The sequence shown here is derived from an EMBL/GenBank/DDBJ whole genome shotgun (WGS) entry which is preliminary data.</text>
</comment>
<accession>A0A327NIA1</accession>
<dbReference type="Pfam" id="PF22557">
    <property type="entry name" value="DuOB"/>
    <property type="match status" value="1"/>
</dbReference>
<dbReference type="RefSeq" id="WP_111342594.1">
    <property type="nucleotide sequence ID" value="NZ_QLII01000001.1"/>
</dbReference>
<feature type="domain" description="Dual OB-containing" evidence="1">
    <location>
        <begin position="1"/>
        <end position="199"/>
    </location>
</feature>
<protein>
    <recommendedName>
        <fullName evidence="1">Dual OB-containing domain-containing protein</fullName>
    </recommendedName>
</protein>
<gene>
    <name evidence="2" type="ORF">HMF3257_12770</name>
</gene>
<evidence type="ECO:0000313" key="2">
    <source>
        <dbReference type="EMBL" id="RAI74887.1"/>
    </source>
</evidence>
<name>A0A327NIA1_9BACT</name>
<dbReference type="OrthoDB" id="1093445at2"/>
<dbReference type="EMBL" id="QLII01000001">
    <property type="protein sequence ID" value="RAI74887.1"/>
    <property type="molecule type" value="Genomic_DNA"/>
</dbReference>
<dbReference type="AlphaFoldDB" id="A0A327NIA1"/>
<reference evidence="2 3" key="1">
    <citation type="submission" date="2018-06" db="EMBL/GenBank/DDBJ databases">
        <title>Spirosoma sp. HMF3257 Genome sequencing and assembly.</title>
        <authorList>
            <person name="Kang H."/>
            <person name="Cha I."/>
            <person name="Kim H."/>
            <person name="Kang J."/>
            <person name="Joh K."/>
        </authorList>
    </citation>
    <scope>NUCLEOTIDE SEQUENCE [LARGE SCALE GENOMIC DNA]</scope>
    <source>
        <strain evidence="2 3">HMF3257</strain>
    </source>
</reference>
<keyword evidence="3" id="KW-1185">Reference proteome</keyword>
<proteinExistence type="predicted"/>
<evidence type="ECO:0000313" key="3">
    <source>
        <dbReference type="Proteomes" id="UP000249016"/>
    </source>
</evidence>
<dbReference type="InterPro" id="IPR054335">
    <property type="entry name" value="DuOB_dom"/>
</dbReference>
<dbReference type="Proteomes" id="UP000249016">
    <property type="component" value="Unassembled WGS sequence"/>
</dbReference>
<sequence length="201" mass="22966">MEILIVSKTHMANNACVGGIVLLTNESIRLLNPGNQNQPTDTDFEIGEVWDIRFIHRNPVIPPHNEDVIILEKKYVRKEQNLTTIIKDRGLINCQGSIENLYDGLLNWTHNGSGYITPNGNLPQRSTLFWLSDRNLECYESFNKNRYRYPNEGTNRNFSFVGYQNIVEVIPAGTIIRVSLTRPFVANGVEGLWAQLSGWYL</sequence>